<feature type="region of interest" description="Disordered" evidence="1">
    <location>
        <begin position="278"/>
        <end position="298"/>
    </location>
</feature>
<dbReference type="OrthoDB" id="3242564at2"/>
<evidence type="ECO:0000313" key="5">
    <source>
        <dbReference type="Proteomes" id="UP000244893"/>
    </source>
</evidence>
<dbReference type="EMBL" id="QEOP01000002">
    <property type="protein sequence ID" value="PVZ94058.1"/>
    <property type="molecule type" value="Genomic_DNA"/>
</dbReference>
<feature type="chain" id="PRO_5016000614" evidence="3">
    <location>
        <begin position="38"/>
        <end position="357"/>
    </location>
</feature>
<keyword evidence="3" id="KW-0732">Signal</keyword>
<keyword evidence="2" id="KW-0812">Transmembrane</keyword>
<dbReference type="RefSeq" id="WP_116756572.1">
    <property type="nucleotide sequence ID" value="NZ_JBHUEX010000001.1"/>
</dbReference>
<gene>
    <name evidence="4" type="ORF">DDQ50_09900</name>
</gene>
<keyword evidence="2" id="KW-0472">Membrane</keyword>
<protein>
    <submittedName>
        <fullName evidence="4">Uncharacterized protein</fullName>
    </submittedName>
</protein>
<proteinExistence type="predicted"/>
<accession>A0A2V1HND2</accession>
<comment type="caution">
    <text evidence="4">The sequence shown here is derived from an EMBL/GenBank/DDBJ whole genome shotgun (WGS) entry which is preliminary data.</text>
</comment>
<evidence type="ECO:0000256" key="3">
    <source>
        <dbReference type="SAM" id="SignalP"/>
    </source>
</evidence>
<evidence type="ECO:0000313" key="4">
    <source>
        <dbReference type="EMBL" id="PVZ94058.1"/>
    </source>
</evidence>
<organism evidence="4 5">
    <name type="scientific">Amnibacterium flavum</name>
    <dbReference type="NCBI Taxonomy" id="2173173"/>
    <lineage>
        <taxon>Bacteria</taxon>
        <taxon>Bacillati</taxon>
        <taxon>Actinomycetota</taxon>
        <taxon>Actinomycetes</taxon>
        <taxon>Micrococcales</taxon>
        <taxon>Microbacteriaceae</taxon>
        <taxon>Amnibacterium</taxon>
    </lineage>
</organism>
<feature type="transmembrane region" description="Helical" evidence="2">
    <location>
        <begin position="319"/>
        <end position="338"/>
    </location>
</feature>
<dbReference type="Proteomes" id="UP000244893">
    <property type="component" value="Unassembled WGS sequence"/>
</dbReference>
<dbReference type="AlphaFoldDB" id="A0A2V1HND2"/>
<sequence>MHGPVSFRALLPRRALALVGVLLALSAALVPTGVANAASGASLQFEWDSASPYLGELVVSSGDAGTVATVSLAGAVFVDDGGVTRADVQDGTRLAIAVDQGDGVSPTVDVEATATFGSSATSSGSTTISQTATVTRPATFAPIISSVSAHAVLTGEPLQGAVTVASAAPWPRRANGLPARITLRGVLYGPFATGSSPASPSSASPVAAQTSIVTTTGSGSYPFTVPTVAAGEYVWVWSISRSGQAAGACGCVLPAGYHSVAVPVVFTVETPVPVPVSADPESDAVTPAGSTATGPVEITPTISAGLPETGPRLIPESTALALILVALGFLALSGRGRVSRGTRRNARQGGPESLTRA</sequence>
<feature type="region of interest" description="Disordered" evidence="1">
    <location>
        <begin position="338"/>
        <end position="357"/>
    </location>
</feature>
<evidence type="ECO:0000256" key="2">
    <source>
        <dbReference type="SAM" id="Phobius"/>
    </source>
</evidence>
<keyword evidence="2" id="KW-1133">Transmembrane helix</keyword>
<keyword evidence="5" id="KW-1185">Reference proteome</keyword>
<feature type="signal peptide" evidence="3">
    <location>
        <begin position="1"/>
        <end position="37"/>
    </location>
</feature>
<name>A0A2V1HND2_9MICO</name>
<evidence type="ECO:0000256" key="1">
    <source>
        <dbReference type="SAM" id="MobiDB-lite"/>
    </source>
</evidence>
<reference evidence="4 5" key="1">
    <citation type="submission" date="2018-05" db="EMBL/GenBank/DDBJ databases">
        <title>Amnibacterium sp. M8JJ-5, whole genome shotgun sequence.</title>
        <authorList>
            <person name="Tuo L."/>
        </authorList>
    </citation>
    <scope>NUCLEOTIDE SEQUENCE [LARGE SCALE GENOMIC DNA]</scope>
    <source>
        <strain evidence="4 5">M8JJ-5</strain>
    </source>
</reference>